<evidence type="ECO:0000259" key="11">
    <source>
        <dbReference type="SMART" id="SM01016"/>
    </source>
</evidence>
<dbReference type="Pfam" id="PF03485">
    <property type="entry name" value="Arg_tRNA_synt_N"/>
    <property type="match status" value="1"/>
</dbReference>
<dbReference type="Gene3D" id="1.10.730.10">
    <property type="entry name" value="Isoleucyl-tRNA Synthetase, Domain 1"/>
    <property type="match status" value="1"/>
</dbReference>
<dbReference type="PANTHER" id="PTHR11956:SF5">
    <property type="entry name" value="ARGININE--TRNA LIGASE, CYTOPLASMIC"/>
    <property type="match status" value="1"/>
</dbReference>
<keyword evidence="4 8" id="KW-0067">ATP-binding</keyword>
<dbReference type="InterPro" id="IPR014729">
    <property type="entry name" value="Rossmann-like_a/b/a_fold"/>
</dbReference>
<evidence type="ECO:0000256" key="7">
    <source>
        <dbReference type="ARBA" id="ARBA00049339"/>
    </source>
</evidence>
<comment type="caution">
    <text evidence="12">The sequence shown here is derived from an EMBL/GenBank/DDBJ whole genome shotgun (WGS) entry which is preliminary data.</text>
</comment>
<dbReference type="InterPro" id="IPR009080">
    <property type="entry name" value="tRNAsynth_Ia_anticodon-bd"/>
</dbReference>
<accession>A0A1G2MQ05</accession>
<evidence type="ECO:0000256" key="2">
    <source>
        <dbReference type="ARBA" id="ARBA00022598"/>
    </source>
</evidence>
<dbReference type="GO" id="GO:0004814">
    <property type="term" value="F:arginine-tRNA ligase activity"/>
    <property type="evidence" value="ECO:0007669"/>
    <property type="project" value="UniProtKB-UniRule"/>
</dbReference>
<dbReference type="Pfam" id="PF00750">
    <property type="entry name" value="tRNA-synt_1d"/>
    <property type="match status" value="1"/>
</dbReference>
<reference evidence="12 13" key="1">
    <citation type="journal article" date="2016" name="Nat. Commun.">
        <title>Thousands of microbial genomes shed light on interconnected biogeochemical processes in an aquifer system.</title>
        <authorList>
            <person name="Anantharaman K."/>
            <person name="Brown C.T."/>
            <person name="Hug L.A."/>
            <person name="Sharon I."/>
            <person name="Castelle C.J."/>
            <person name="Probst A.J."/>
            <person name="Thomas B.C."/>
            <person name="Singh A."/>
            <person name="Wilkins M.J."/>
            <person name="Karaoz U."/>
            <person name="Brodie E.L."/>
            <person name="Williams K.H."/>
            <person name="Hubbard S.S."/>
            <person name="Banfield J.F."/>
        </authorList>
    </citation>
    <scope>NUCLEOTIDE SEQUENCE [LARGE SCALE GENOMIC DNA]</scope>
</reference>
<dbReference type="PANTHER" id="PTHR11956">
    <property type="entry name" value="ARGINYL-TRNA SYNTHETASE"/>
    <property type="match status" value="1"/>
</dbReference>
<evidence type="ECO:0000313" key="13">
    <source>
        <dbReference type="Proteomes" id="UP000177943"/>
    </source>
</evidence>
<dbReference type="GO" id="GO:0005524">
    <property type="term" value="F:ATP binding"/>
    <property type="evidence" value="ECO:0007669"/>
    <property type="project" value="UniProtKB-UniRule"/>
</dbReference>
<protein>
    <recommendedName>
        <fullName evidence="8">Arginine--tRNA ligase</fullName>
        <ecNumber evidence="8">6.1.1.19</ecNumber>
    </recommendedName>
    <alternativeName>
        <fullName evidence="8">Arginyl-tRNA synthetase</fullName>
        <shortName evidence="8">ArgRS</shortName>
    </alternativeName>
</protein>
<evidence type="ECO:0000259" key="10">
    <source>
        <dbReference type="SMART" id="SM00836"/>
    </source>
</evidence>
<dbReference type="SUPFAM" id="SSF47323">
    <property type="entry name" value="Anticodon-binding domain of a subclass of class I aminoacyl-tRNA synthetases"/>
    <property type="match status" value="1"/>
</dbReference>
<feature type="domain" description="Arginyl tRNA synthetase N-terminal" evidence="11">
    <location>
        <begin position="4"/>
        <end position="89"/>
    </location>
</feature>
<evidence type="ECO:0000256" key="3">
    <source>
        <dbReference type="ARBA" id="ARBA00022741"/>
    </source>
</evidence>
<dbReference type="EC" id="6.1.1.19" evidence="8"/>
<evidence type="ECO:0000256" key="9">
    <source>
        <dbReference type="RuleBase" id="RU363038"/>
    </source>
</evidence>
<keyword evidence="6 8" id="KW-0030">Aminoacyl-tRNA synthetase</keyword>
<keyword evidence="3 8" id="KW-0547">Nucleotide-binding</keyword>
<dbReference type="HAMAP" id="MF_00123">
    <property type="entry name" value="Arg_tRNA_synth"/>
    <property type="match status" value="1"/>
</dbReference>
<dbReference type="NCBIfam" id="TIGR00456">
    <property type="entry name" value="argS"/>
    <property type="match status" value="1"/>
</dbReference>
<dbReference type="Proteomes" id="UP000177943">
    <property type="component" value="Unassembled WGS sequence"/>
</dbReference>
<proteinExistence type="inferred from homology"/>
<dbReference type="GO" id="GO:0006420">
    <property type="term" value="P:arginyl-tRNA aminoacylation"/>
    <property type="evidence" value="ECO:0007669"/>
    <property type="project" value="UniProtKB-UniRule"/>
</dbReference>
<dbReference type="InterPro" id="IPR008909">
    <property type="entry name" value="DALR_anticod-bd"/>
</dbReference>
<feature type="short sequence motif" description="'HIGH' region" evidence="8">
    <location>
        <begin position="126"/>
        <end position="136"/>
    </location>
</feature>
<organism evidence="12 13">
    <name type="scientific">Candidatus Taylorbacteria bacterium RIFCSPHIGHO2_02_FULL_45_35</name>
    <dbReference type="NCBI Taxonomy" id="1802311"/>
    <lineage>
        <taxon>Bacteria</taxon>
        <taxon>Candidatus Tayloriibacteriota</taxon>
    </lineage>
</organism>
<dbReference type="EMBL" id="MHRP01000043">
    <property type="protein sequence ID" value="OHA25824.1"/>
    <property type="molecule type" value="Genomic_DNA"/>
</dbReference>
<dbReference type="Gene3D" id="3.30.1360.70">
    <property type="entry name" value="Arginyl tRNA synthetase N-terminal domain"/>
    <property type="match status" value="1"/>
</dbReference>
<keyword evidence="5 8" id="KW-0648">Protein biosynthesis</keyword>
<evidence type="ECO:0000313" key="12">
    <source>
        <dbReference type="EMBL" id="OHA25824.1"/>
    </source>
</evidence>
<gene>
    <name evidence="8" type="primary">argS</name>
    <name evidence="12" type="ORF">A3D56_01035</name>
</gene>
<dbReference type="Gene3D" id="3.40.50.620">
    <property type="entry name" value="HUPs"/>
    <property type="match status" value="1"/>
</dbReference>
<dbReference type="SUPFAM" id="SSF52374">
    <property type="entry name" value="Nucleotidylyl transferase"/>
    <property type="match status" value="1"/>
</dbReference>
<dbReference type="GO" id="GO:0005737">
    <property type="term" value="C:cytoplasm"/>
    <property type="evidence" value="ECO:0007669"/>
    <property type="project" value="UniProtKB-SubCell"/>
</dbReference>
<name>A0A1G2MQ05_9BACT</name>
<dbReference type="PRINTS" id="PR01038">
    <property type="entry name" value="TRNASYNTHARG"/>
</dbReference>
<feature type="domain" description="DALR anticodon binding" evidence="10">
    <location>
        <begin position="451"/>
        <end position="568"/>
    </location>
</feature>
<dbReference type="SMART" id="SM01016">
    <property type="entry name" value="Arg_tRNA_synt_N"/>
    <property type="match status" value="1"/>
</dbReference>
<evidence type="ECO:0000256" key="8">
    <source>
        <dbReference type="HAMAP-Rule" id="MF_00123"/>
    </source>
</evidence>
<comment type="similarity">
    <text evidence="1 8 9">Belongs to the class-I aminoacyl-tRNA synthetase family.</text>
</comment>
<dbReference type="Pfam" id="PF05746">
    <property type="entry name" value="DALR_1"/>
    <property type="match status" value="1"/>
</dbReference>
<evidence type="ECO:0000256" key="1">
    <source>
        <dbReference type="ARBA" id="ARBA00005594"/>
    </source>
</evidence>
<evidence type="ECO:0000256" key="6">
    <source>
        <dbReference type="ARBA" id="ARBA00023146"/>
    </source>
</evidence>
<evidence type="ECO:0000256" key="5">
    <source>
        <dbReference type="ARBA" id="ARBA00022917"/>
    </source>
</evidence>
<dbReference type="InterPro" id="IPR001278">
    <property type="entry name" value="Arg-tRNA-ligase"/>
</dbReference>
<dbReference type="AlphaFoldDB" id="A0A1G2MQ05"/>
<comment type="subunit">
    <text evidence="8">Monomer.</text>
</comment>
<dbReference type="SUPFAM" id="SSF55190">
    <property type="entry name" value="Arginyl-tRNA synthetase (ArgRS), N-terminal 'additional' domain"/>
    <property type="match status" value="1"/>
</dbReference>
<keyword evidence="8" id="KW-0963">Cytoplasm</keyword>
<dbReference type="InterPro" id="IPR035684">
    <property type="entry name" value="ArgRS_core"/>
</dbReference>
<dbReference type="SMART" id="SM00836">
    <property type="entry name" value="DALR_1"/>
    <property type="match status" value="1"/>
</dbReference>
<dbReference type="InterPro" id="IPR005148">
    <property type="entry name" value="Arg-tRNA-synth_N"/>
</dbReference>
<comment type="catalytic activity">
    <reaction evidence="7 8">
        <text>tRNA(Arg) + L-arginine + ATP = L-arginyl-tRNA(Arg) + AMP + diphosphate</text>
        <dbReference type="Rhea" id="RHEA:20301"/>
        <dbReference type="Rhea" id="RHEA-COMP:9658"/>
        <dbReference type="Rhea" id="RHEA-COMP:9673"/>
        <dbReference type="ChEBI" id="CHEBI:30616"/>
        <dbReference type="ChEBI" id="CHEBI:32682"/>
        <dbReference type="ChEBI" id="CHEBI:33019"/>
        <dbReference type="ChEBI" id="CHEBI:78442"/>
        <dbReference type="ChEBI" id="CHEBI:78513"/>
        <dbReference type="ChEBI" id="CHEBI:456215"/>
        <dbReference type="EC" id="6.1.1.19"/>
    </reaction>
</comment>
<keyword evidence="2 8" id="KW-0436">Ligase</keyword>
<dbReference type="InterPro" id="IPR036695">
    <property type="entry name" value="Arg-tRNA-synth_N_sf"/>
</dbReference>
<comment type="subcellular location">
    <subcellularLocation>
        <location evidence="8">Cytoplasm</location>
    </subcellularLocation>
</comment>
<sequence>MIKEVLKNLISETLEALSVSNPKVFLEHPADIGHGDFSTNVALVFAKELGMKPRELAERIKERLNLSAAERLSLERVEIAGAGFINFYLSKNYFANEVSEIIKVGDGFGKNKKRAGQKVMVEFTDPNPFKEFHIGHLMSNTIGESLCRLIAFEGAEVKRATWQGDVGLHVAKAIWGALKNGEPKNPAKWGKAYATGSTAYEDDVLAKKEIEELNKKVYERSDEKINALYDSGRKISLEAFEEIYKRLDTHFDYNFFESKEGRDGEAVILEFLKKAVFEESEGAIVFRGEKYGLHTRVFINSKGLPTYEAKELGLNRKKFEVEPDLSESIIITANEQSGYFSVLLKVLSLIYPAIGKKTKHLAHGLLKLPSGKMSSRKGDVITAESLINDIKKLVAEKIKDRGYDAALAEEIKEKVAIGAIKYSILRQAVGGDIIFDFEKSISFEGDSGPYLQYGLARAKSLLEKGKEAGIFGEGAEPKMPADWTTTPLEKLLTRFPEIVSRSAEEFSPHHLVTYLTELVATFNAFYAEGKIVDTANESASYKLTLVSAFAIVLKNGLALLGIPTPEKM</sequence>
<evidence type="ECO:0000256" key="4">
    <source>
        <dbReference type="ARBA" id="ARBA00022840"/>
    </source>
</evidence>